<accession>A0A414NWI3</accession>
<keyword evidence="2" id="KW-0472">Membrane</keyword>
<proteinExistence type="predicted"/>
<feature type="region of interest" description="Disordered" evidence="1">
    <location>
        <begin position="43"/>
        <end position="69"/>
    </location>
</feature>
<evidence type="ECO:0000313" key="3">
    <source>
        <dbReference type="EMBL" id="RHF51492.1"/>
    </source>
</evidence>
<name>A0A414NWI3_9FIRM</name>
<gene>
    <name evidence="3" type="ORF">DW674_06935</name>
</gene>
<dbReference type="EMBL" id="QRHE01000006">
    <property type="protein sequence ID" value="RHF51492.1"/>
    <property type="molecule type" value="Genomic_DNA"/>
</dbReference>
<organism evidence="3 4">
    <name type="scientific">Mitsuokella multacida</name>
    <dbReference type="NCBI Taxonomy" id="52226"/>
    <lineage>
        <taxon>Bacteria</taxon>
        <taxon>Bacillati</taxon>
        <taxon>Bacillota</taxon>
        <taxon>Negativicutes</taxon>
        <taxon>Selenomonadales</taxon>
        <taxon>Selenomonadaceae</taxon>
        <taxon>Mitsuokella</taxon>
    </lineage>
</organism>
<protein>
    <submittedName>
        <fullName evidence="3">Uncharacterized protein</fullName>
    </submittedName>
</protein>
<dbReference type="OrthoDB" id="1680931at2"/>
<keyword evidence="2" id="KW-0812">Transmembrane</keyword>
<comment type="caution">
    <text evidence="3">The sequence shown here is derived from an EMBL/GenBank/DDBJ whole genome shotgun (WGS) entry which is preliminary data.</text>
</comment>
<dbReference type="Proteomes" id="UP000283442">
    <property type="component" value="Unassembled WGS sequence"/>
</dbReference>
<dbReference type="RefSeq" id="WP_118176122.1">
    <property type="nucleotide sequence ID" value="NZ_JAQEAO010000001.1"/>
</dbReference>
<keyword evidence="2" id="KW-1133">Transmembrane helix</keyword>
<dbReference type="AlphaFoldDB" id="A0A414NWI3"/>
<evidence type="ECO:0000256" key="1">
    <source>
        <dbReference type="SAM" id="MobiDB-lite"/>
    </source>
</evidence>
<evidence type="ECO:0000256" key="2">
    <source>
        <dbReference type="SAM" id="Phobius"/>
    </source>
</evidence>
<evidence type="ECO:0000313" key="4">
    <source>
        <dbReference type="Proteomes" id="UP000283442"/>
    </source>
</evidence>
<reference evidence="3 4" key="1">
    <citation type="submission" date="2018-08" db="EMBL/GenBank/DDBJ databases">
        <title>A genome reference for cultivated species of the human gut microbiota.</title>
        <authorList>
            <person name="Zou Y."/>
            <person name="Xue W."/>
            <person name="Luo G."/>
        </authorList>
    </citation>
    <scope>NUCLEOTIDE SEQUENCE [LARGE SCALE GENOMIC DNA]</scope>
    <source>
        <strain evidence="3 4">AM25-21AC</strain>
    </source>
</reference>
<feature type="transmembrane region" description="Helical" evidence="2">
    <location>
        <begin position="12"/>
        <end position="32"/>
    </location>
</feature>
<sequence length="205" mass="22442">MERFKTWVLAHRRIIGGVVLGVLLVIVAVLLFRGCKTDPQKVTVEPQNEAQTEAGVEKAADNAQVPVSREQAQDAAQEIRYIYENDTKPEYTIVTTGGDVEKQAQAAQERAGADFSIVASQDGSKADVASISKDKPVELNQYNVQAYKKVLHTVEVSPDIDGGRGVAEIGYTVSHKVSRDGKYLGVGASYNFDSNKAYVKMTYTW</sequence>